<dbReference type="Proteomes" id="UP000003947">
    <property type="component" value="Unassembled WGS sequence"/>
</dbReference>
<name>I4Z3Q4_9HYPH</name>
<protein>
    <submittedName>
        <fullName evidence="2">Uncharacterized protein</fullName>
    </submittedName>
</protein>
<evidence type="ECO:0000256" key="1">
    <source>
        <dbReference type="SAM" id="MobiDB-lite"/>
    </source>
</evidence>
<dbReference type="OrthoDB" id="8456397at2"/>
<dbReference type="PATRIC" id="fig|864069.3.peg.399"/>
<dbReference type="EMBL" id="JH660635">
    <property type="protein sequence ID" value="EIM30846.1"/>
    <property type="molecule type" value="Genomic_DNA"/>
</dbReference>
<dbReference type="STRING" id="864069.MicloDRAFT_00003730"/>
<dbReference type="AlphaFoldDB" id="I4Z3Q4"/>
<keyword evidence="3" id="KW-1185">Reference proteome</keyword>
<gene>
    <name evidence="2" type="ORF">MicloDRAFT_00003730</name>
</gene>
<proteinExistence type="predicted"/>
<dbReference type="HOGENOM" id="CLU_2826330_0_0_5"/>
<reference evidence="2 3" key="1">
    <citation type="submission" date="2012-02" db="EMBL/GenBank/DDBJ databases">
        <title>Improved High-Quality Draft sequence of Microvirga sp. WSM3557.</title>
        <authorList>
            <consortium name="US DOE Joint Genome Institute"/>
            <person name="Lucas S."/>
            <person name="Han J."/>
            <person name="Lapidus A."/>
            <person name="Cheng J.-F."/>
            <person name="Goodwin L."/>
            <person name="Pitluck S."/>
            <person name="Peters L."/>
            <person name="Zhang X."/>
            <person name="Detter J.C."/>
            <person name="Han C."/>
            <person name="Tapia R."/>
            <person name="Land M."/>
            <person name="Hauser L."/>
            <person name="Kyrpides N."/>
            <person name="Ivanova N."/>
            <person name="Pagani I."/>
            <person name="Brau L."/>
            <person name="Yates R."/>
            <person name="O'Hara G."/>
            <person name="Rui T."/>
            <person name="Howieson J."/>
            <person name="Reeve W."/>
            <person name="Woyke T."/>
        </authorList>
    </citation>
    <scope>NUCLEOTIDE SEQUENCE [LARGE SCALE GENOMIC DNA]</scope>
    <source>
        <strain evidence="2 3">WSM3557</strain>
    </source>
</reference>
<feature type="region of interest" description="Disordered" evidence="1">
    <location>
        <begin position="36"/>
        <end position="66"/>
    </location>
</feature>
<sequence length="66" mass="7456" precursor="true">MMKNPWMSLWLSAANTWAGAARGFWTAEMHRQQKAILNDMTKPKRQPAAKNSPRKESAGARRKSNG</sequence>
<organism evidence="2 3">
    <name type="scientific">Microvirga lotononidis</name>
    <dbReference type="NCBI Taxonomy" id="864069"/>
    <lineage>
        <taxon>Bacteria</taxon>
        <taxon>Pseudomonadati</taxon>
        <taxon>Pseudomonadota</taxon>
        <taxon>Alphaproteobacteria</taxon>
        <taxon>Hyphomicrobiales</taxon>
        <taxon>Methylobacteriaceae</taxon>
        <taxon>Microvirga</taxon>
    </lineage>
</organism>
<accession>I4Z3Q4</accession>
<dbReference type="RefSeq" id="WP_009488985.1">
    <property type="nucleotide sequence ID" value="NZ_CP141050.1"/>
</dbReference>
<evidence type="ECO:0000313" key="2">
    <source>
        <dbReference type="EMBL" id="EIM30846.1"/>
    </source>
</evidence>
<evidence type="ECO:0000313" key="3">
    <source>
        <dbReference type="Proteomes" id="UP000003947"/>
    </source>
</evidence>